<dbReference type="PANTHER" id="PTHR43364">
    <property type="entry name" value="NADH-SPECIFIC METHYLGLYOXAL REDUCTASE-RELATED"/>
    <property type="match status" value="1"/>
</dbReference>
<dbReference type="GO" id="GO:0016491">
    <property type="term" value="F:oxidoreductase activity"/>
    <property type="evidence" value="ECO:0007669"/>
    <property type="project" value="UniProtKB-KW"/>
</dbReference>
<dbReference type="InterPro" id="IPR050523">
    <property type="entry name" value="AKR_Detox_Biosynth"/>
</dbReference>
<evidence type="ECO:0000313" key="4">
    <source>
        <dbReference type="Proteomes" id="UP000799767"/>
    </source>
</evidence>
<dbReference type="AlphaFoldDB" id="A0A6A6PLK6"/>
<dbReference type="Gene3D" id="3.20.20.100">
    <property type="entry name" value="NADP-dependent oxidoreductase domain"/>
    <property type="match status" value="1"/>
</dbReference>
<dbReference type="SUPFAM" id="SSF51430">
    <property type="entry name" value="NAD(P)-linked oxidoreductase"/>
    <property type="match status" value="1"/>
</dbReference>
<evidence type="ECO:0000313" key="3">
    <source>
        <dbReference type="EMBL" id="KAF2480919.1"/>
    </source>
</evidence>
<feature type="domain" description="NADP-dependent oxidoreductase" evidence="2">
    <location>
        <begin position="19"/>
        <end position="297"/>
    </location>
</feature>
<keyword evidence="1" id="KW-0560">Oxidoreductase</keyword>
<dbReference type="InterPro" id="IPR036812">
    <property type="entry name" value="NAD(P)_OxRdtase_dom_sf"/>
</dbReference>
<protein>
    <submittedName>
        <fullName evidence="3">NADP-dependent oxidoreductase domain-containing protein</fullName>
    </submittedName>
</protein>
<dbReference type="PANTHER" id="PTHR43364:SF4">
    <property type="entry name" value="NAD(P)-LINKED OXIDOREDUCTASE SUPERFAMILY PROTEIN"/>
    <property type="match status" value="1"/>
</dbReference>
<dbReference type="EMBL" id="MU001639">
    <property type="protein sequence ID" value="KAF2480919.1"/>
    <property type="molecule type" value="Genomic_DNA"/>
</dbReference>
<keyword evidence="4" id="KW-1185">Reference proteome</keyword>
<name>A0A6A6PLK6_9PEZI</name>
<dbReference type="Proteomes" id="UP000799767">
    <property type="component" value="Unassembled WGS sequence"/>
</dbReference>
<dbReference type="CDD" id="cd19075">
    <property type="entry name" value="AKR_AKR7A1-5"/>
    <property type="match status" value="1"/>
</dbReference>
<dbReference type="Pfam" id="PF00248">
    <property type="entry name" value="Aldo_ket_red"/>
    <property type="match status" value="1"/>
</dbReference>
<accession>A0A6A6PLK6</accession>
<dbReference type="GeneID" id="54475444"/>
<reference evidence="3" key="1">
    <citation type="journal article" date="2020" name="Stud. Mycol.">
        <title>101 Dothideomycetes genomes: a test case for predicting lifestyles and emergence of pathogens.</title>
        <authorList>
            <person name="Haridas S."/>
            <person name="Albert R."/>
            <person name="Binder M."/>
            <person name="Bloem J."/>
            <person name="Labutti K."/>
            <person name="Salamov A."/>
            <person name="Andreopoulos B."/>
            <person name="Baker S."/>
            <person name="Barry K."/>
            <person name="Bills G."/>
            <person name="Bluhm B."/>
            <person name="Cannon C."/>
            <person name="Castanera R."/>
            <person name="Culley D."/>
            <person name="Daum C."/>
            <person name="Ezra D."/>
            <person name="Gonzalez J."/>
            <person name="Henrissat B."/>
            <person name="Kuo A."/>
            <person name="Liang C."/>
            <person name="Lipzen A."/>
            <person name="Lutzoni F."/>
            <person name="Magnuson J."/>
            <person name="Mondo S."/>
            <person name="Nolan M."/>
            <person name="Ohm R."/>
            <person name="Pangilinan J."/>
            <person name="Park H.-J."/>
            <person name="Ramirez L."/>
            <person name="Alfaro M."/>
            <person name="Sun H."/>
            <person name="Tritt A."/>
            <person name="Yoshinaga Y."/>
            <person name="Zwiers L.-H."/>
            <person name="Turgeon B."/>
            <person name="Goodwin S."/>
            <person name="Spatafora J."/>
            <person name="Crous P."/>
            <person name="Grigoriev I."/>
        </authorList>
    </citation>
    <scope>NUCLEOTIDE SEQUENCE</scope>
    <source>
        <strain evidence="3">CBS 113389</strain>
    </source>
</reference>
<dbReference type="InterPro" id="IPR023210">
    <property type="entry name" value="NADP_OxRdtase_dom"/>
</dbReference>
<dbReference type="RefSeq" id="XP_033587489.1">
    <property type="nucleotide sequence ID" value="XM_033734442.1"/>
</dbReference>
<organism evidence="3 4">
    <name type="scientific">Neohortaea acidophila</name>
    <dbReference type="NCBI Taxonomy" id="245834"/>
    <lineage>
        <taxon>Eukaryota</taxon>
        <taxon>Fungi</taxon>
        <taxon>Dikarya</taxon>
        <taxon>Ascomycota</taxon>
        <taxon>Pezizomycotina</taxon>
        <taxon>Dothideomycetes</taxon>
        <taxon>Dothideomycetidae</taxon>
        <taxon>Mycosphaerellales</taxon>
        <taxon>Teratosphaeriaceae</taxon>
        <taxon>Neohortaea</taxon>
    </lineage>
</organism>
<proteinExistence type="predicted"/>
<sequence length="320" mass="35374">MPPQFIAGDVRGKDPTQLKDVLGSLGIKRLDTAAIYDGGESEKRIGAAHLPQHFTIDTKIMVTNMNPNGSHTPELIEKSLSNSLKVMGVDKVNVYYCHTPDLQTPVVDQAKALDEQYRKGRFTHLGFCNFSPSMIQEWLDVAEKHGYVKPTVYQGQYNLLCRGYETTNIPLLRKHNMVINAFSPLAGGFLLGHLTEDGLQAGSRFNAGASGAGGAYLNFYDHPSMHEAIKRLRSISKSSGIGLDELSLRWLVYHSALGDQDGVILGGSKLQHFENNMAQIRKGPLDDAIVQQLDALWDVCKEDGVKLVQHDDYLMGKPRP</sequence>
<evidence type="ECO:0000259" key="2">
    <source>
        <dbReference type="Pfam" id="PF00248"/>
    </source>
</evidence>
<gene>
    <name evidence="3" type="ORF">BDY17DRAFT_302647</name>
</gene>
<dbReference type="OrthoDB" id="48988at2759"/>
<evidence type="ECO:0000256" key="1">
    <source>
        <dbReference type="ARBA" id="ARBA00023002"/>
    </source>
</evidence>